<evidence type="ECO:0000313" key="1">
    <source>
        <dbReference type="EMBL" id="KAJ2985046.1"/>
    </source>
</evidence>
<dbReference type="Proteomes" id="UP001143856">
    <property type="component" value="Unassembled WGS sequence"/>
</dbReference>
<sequence length="814" mass="88713">MGEIQLQPPSSSALDAIHERPINLRRARPPDIDVGHNENRVPLRAERASKRESKIGLRSIFARTKTTKTDKDTEDLSPWTVPRPAGIRASLADFGSWPYRLQSSRSEASLASPASVDPRSTPTGNLSPYRPPQSRSGTDKLQSIVPSSGRVVAAPWNPPPLFQVYPQAVKHATLPACNLSMGTLVRHSETRGGNLIQGTGIRSPELINDLSIKIKGDTLKKRQKVAGLRNSGEWTSKIFVLVTAGYLLQYAAEGSFNRVPEKILQLTTTSAAYASDLIPGRHWVLQVASTTDADGHTLMDSKSRRPKLSIRENRRVSNMLLVFENPESMDSWLAVLRREIEFHGGKRRMSETGKVEADDLASEVEAQPTQRNIVVKDRDRFSCVITRDIPSTHENTTDTAEADNFAISSPRRFSTYTIDGSPTASMISSDGQRLDNLRDSGSSHRFSYVSSGQRTMITSEGSSPACSPTRASFSSQGEDLQPLSSMPEVRLRPNAAAIVNRRQSMQTLISSFEAPIEQHSRPYAHTSSTLSHENKQLSTASVPNFSVPHAISKRFSLNTSMPSGLGQPLQLLDHERNTKASRKPPPTALLMSRPLSIVIDQPSPRSPCSPSSLSRSIDSSYSTPLESRYTTAVLDSPPRQTGPNQTHAARSSGINQITSDDDEQTTAGPGVDIASGMGNAGVDEQIPRAASSLDTNGAQRRLSRLSGVPSSEDSSNRRASFLSESHSFQSPPHSPTHVDEWKPILTDKARPTSKSSCSPKRSAPSLRTTLTVDSQEKLITTRRSMPHLNDGPPPAPPPSCALPPIPRKASQHTP</sequence>
<gene>
    <name evidence="1" type="ORF">NUW58_g5744</name>
</gene>
<accession>A0ACC1P1M7</accession>
<keyword evidence="2" id="KW-1185">Reference proteome</keyword>
<protein>
    <submittedName>
        <fullName evidence="1">Uncharacterized protein</fullName>
    </submittedName>
</protein>
<comment type="caution">
    <text evidence="1">The sequence shown here is derived from an EMBL/GenBank/DDBJ whole genome shotgun (WGS) entry which is preliminary data.</text>
</comment>
<reference evidence="1" key="1">
    <citation type="submission" date="2022-10" db="EMBL/GenBank/DDBJ databases">
        <title>Genome Sequence of Xylaria curta.</title>
        <authorList>
            <person name="Buettner E."/>
        </authorList>
    </citation>
    <scope>NUCLEOTIDE SEQUENCE</scope>
    <source>
        <strain evidence="1">Babe10</strain>
    </source>
</reference>
<dbReference type="EMBL" id="JAPDGR010001175">
    <property type="protein sequence ID" value="KAJ2985046.1"/>
    <property type="molecule type" value="Genomic_DNA"/>
</dbReference>
<proteinExistence type="predicted"/>
<evidence type="ECO:0000313" key="2">
    <source>
        <dbReference type="Proteomes" id="UP001143856"/>
    </source>
</evidence>
<organism evidence="1 2">
    <name type="scientific">Xylaria curta</name>
    <dbReference type="NCBI Taxonomy" id="42375"/>
    <lineage>
        <taxon>Eukaryota</taxon>
        <taxon>Fungi</taxon>
        <taxon>Dikarya</taxon>
        <taxon>Ascomycota</taxon>
        <taxon>Pezizomycotina</taxon>
        <taxon>Sordariomycetes</taxon>
        <taxon>Xylariomycetidae</taxon>
        <taxon>Xylariales</taxon>
        <taxon>Xylariaceae</taxon>
        <taxon>Xylaria</taxon>
    </lineage>
</organism>
<name>A0ACC1P1M7_9PEZI</name>